<proteinExistence type="predicted"/>
<dbReference type="Pfam" id="PF14237">
    <property type="entry name" value="GYF_2"/>
    <property type="match status" value="1"/>
</dbReference>
<comment type="caution">
    <text evidence="3">The sequence shown here is derived from an EMBL/GenBank/DDBJ whole genome shotgun (WGS) entry which is preliminary data.</text>
</comment>
<feature type="domain" description="GYF" evidence="2">
    <location>
        <begin position="7"/>
        <end position="54"/>
    </location>
</feature>
<feature type="transmembrane region" description="Helical" evidence="1">
    <location>
        <begin position="116"/>
        <end position="141"/>
    </location>
</feature>
<dbReference type="RefSeq" id="WP_200276073.1">
    <property type="nucleotide sequence ID" value="NZ_JAENII010000002.1"/>
</dbReference>
<accession>A0A934VEF9</accession>
<feature type="transmembrane region" description="Helical" evidence="1">
    <location>
        <begin position="248"/>
        <end position="271"/>
    </location>
</feature>
<sequence length="313" mass="32609">MSADPQWFVMQGEEQLGPYSGEQLVEYASSGNITRESLVWTEGMAEWLPAGQVEGVFPAEAAPAQAVAAQPVQAAQPALGGAAPAYGVNPYGSPGMHAPMGADDPYPSPGVKASSFGLWMGLILGGIALILIGFGVASAAASSAANSSSEATELTNAQAGGMGIGAILALVGYGLTLASFIPFYICLYRAWSCLQPGGLARSTPGKAIGFLFIPFFNYYWLFMAFNGLAKDWNQTVATYSDLKAAPRLSEGVFLTFCIGCFLFPLSLFMIFPVMSQMCKGINYFAFRPKPGQPGALGGAATGGLNLGGGFTIR</sequence>
<keyword evidence="4" id="KW-1185">Reference proteome</keyword>
<reference evidence="3" key="1">
    <citation type="submission" date="2021-01" db="EMBL/GenBank/DDBJ databases">
        <title>Modified the classification status of verrucomicrobia.</title>
        <authorList>
            <person name="Feng X."/>
        </authorList>
    </citation>
    <scope>NUCLEOTIDE SEQUENCE</scope>
    <source>
        <strain evidence="3">KCTC 22201</strain>
    </source>
</reference>
<evidence type="ECO:0000313" key="3">
    <source>
        <dbReference type="EMBL" id="MBK1825917.1"/>
    </source>
</evidence>
<evidence type="ECO:0000313" key="4">
    <source>
        <dbReference type="Proteomes" id="UP000658278"/>
    </source>
</evidence>
<dbReference type="InterPro" id="IPR025640">
    <property type="entry name" value="GYF_2"/>
</dbReference>
<keyword evidence="1" id="KW-1133">Transmembrane helix</keyword>
<organism evidence="3 4">
    <name type="scientific">Haloferula rosea</name>
    <dbReference type="NCBI Taxonomy" id="490093"/>
    <lineage>
        <taxon>Bacteria</taxon>
        <taxon>Pseudomonadati</taxon>
        <taxon>Verrucomicrobiota</taxon>
        <taxon>Verrucomicrobiia</taxon>
        <taxon>Verrucomicrobiales</taxon>
        <taxon>Verrucomicrobiaceae</taxon>
        <taxon>Haloferula</taxon>
    </lineage>
</organism>
<protein>
    <submittedName>
        <fullName evidence="3">DUF4339 domain-containing protein</fullName>
    </submittedName>
</protein>
<dbReference type="Proteomes" id="UP000658278">
    <property type="component" value="Unassembled WGS sequence"/>
</dbReference>
<dbReference type="AlphaFoldDB" id="A0A934VEF9"/>
<evidence type="ECO:0000256" key="1">
    <source>
        <dbReference type="SAM" id="Phobius"/>
    </source>
</evidence>
<dbReference type="EMBL" id="JAENII010000002">
    <property type="protein sequence ID" value="MBK1825917.1"/>
    <property type="molecule type" value="Genomic_DNA"/>
</dbReference>
<keyword evidence="1" id="KW-0472">Membrane</keyword>
<keyword evidence="1" id="KW-0812">Transmembrane</keyword>
<gene>
    <name evidence="3" type="ORF">JIN81_02710</name>
</gene>
<feature type="transmembrane region" description="Helical" evidence="1">
    <location>
        <begin position="208"/>
        <end position="228"/>
    </location>
</feature>
<evidence type="ECO:0000259" key="2">
    <source>
        <dbReference type="Pfam" id="PF14237"/>
    </source>
</evidence>
<feature type="transmembrane region" description="Helical" evidence="1">
    <location>
        <begin position="161"/>
        <end position="187"/>
    </location>
</feature>
<name>A0A934VEF9_9BACT</name>